<keyword evidence="4" id="KW-1185">Reference proteome</keyword>
<reference evidence="3 4" key="1">
    <citation type="submission" date="2017-09" db="EMBL/GenBank/DDBJ databases">
        <authorList>
            <person name="Lee N."/>
            <person name="Cho B.-K."/>
        </authorList>
    </citation>
    <scope>NUCLEOTIDE SEQUENCE [LARGE SCALE GENOMIC DNA]</scope>
    <source>
        <strain evidence="3 4">ATCC 27476</strain>
    </source>
</reference>
<evidence type="ECO:0000313" key="4">
    <source>
        <dbReference type="Proteomes" id="UP000325563"/>
    </source>
</evidence>
<gene>
    <name evidence="3" type="ORF">CP980_11070</name>
</gene>
<evidence type="ECO:0000256" key="1">
    <source>
        <dbReference type="SAM" id="MobiDB-lite"/>
    </source>
</evidence>
<dbReference type="InterPro" id="IPR011528">
    <property type="entry name" value="NERD"/>
</dbReference>
<feature type="domain" description="NERD" evidence="2">
    <location>
        <begin position="116"/>
        <end position="161"/>
    </location>
</feature>
<organism evidence="3 4">
    <name type="scientific">Streptomyces vinaceus</name>
    <dbReference type="NCBI Taxonomy" id="1960"/>
    <lineage>
        <taxon>Bacteria</taxon>
        <taxon>Bacillati</taxon>
        <taxon>Actinomycetota</taxon>
        <taxon>Actinomycetes</taxon>
        <taxon>Kitasatosporales</taxon>
        <taxon>Streptomycetaceae</taxon>
        <taxon>Streptomyces</taxon>
    </lineage>
</organism>
<protein>
    <submittedName>
        <fullName evidence="3">NERD domain-containing protein</fullName>
    </submittedName>
</protein>
<evidence type="ECO:0000259" key="2">
    <source>
        <dbReference type="Pfam" id="PF08378"/>
    </source>
</evidence>
<dbReference type="GeneID" id="95611096"/>
<dbReference type="AlphaFoldDB" id="A0A5J6J5T6"/>
<proteinExistence type="predicted"/>
<dbReference type="EMBL" id="CP023692">
    <property type="protein sequence ID" value="QEV45543.1"/>
    <property type="molecule type" value="Genomic_DNA"/>
</dbReference>
<feature type="region of interest" description="Disordered" evidence="1">
    <location>
        <begin position="256"/>
        <end position="285"/>
    </location>
</feature>
<sequence>MRGLRVLPSGRPGRGRLYVNLPDGQAVAWYDRQTNRISVLADQHREAVVAALRPYIAGPFTVGPPPVPTPADLRRLALAPDEDLAPNRPGELLLGELEHGSAGTRTRHRLRQDLTAQQRMGELLDSLEPEGWRVLHGVPLPGLGPIDHLLMGPAGIFCVRTLPGRRQRAAVGDLLMTVGRAEPRPDPRWIRRAAAAATRALAAPVQPALALVDASRVDVAPTVRDIRILEPATAAAHLASAPTTLKPPDTEALFTQARDTRTWLPPLPHRPRSRSFTARRPRNGR</sequence>
<name>A0A5J6J5T6_STRVI</name>
<evidence type="ECO:0000313" key="3">
    <source>
        <dbReference type="EMBL" id="QEV45543.1"/>
    </source>
</evidence>
<feature type="compositionally biased region" description="Basic residues" evidence="1">
    <location>
        <begin position="269"/>
        <end position="285"/>
    </location>
</feature>
<dbReference type="RefSeq" id="WP_150528082.1">
    <property type="nucleotide sequence ID" value="NZ_BNBW01000002.1"/>
</dbReference>
<dbReference type="Proteomes" id="UP000325563">
    <property type="component" value="Chromosome"/>
</dbReference>
<dbReference type="KEGG" id="svn:CP980_11070"/>
<dbReference type="Pfam" id="PF08378">
    <property type="entry name" value="NERD"/>
    <property type="match status" value="1"/>
</dbReference>
<accession>A0A5J6J5T6</accession>